<accession>A0A645H7X2</accession>
<protein>
    <submittedName>
        <fullName evidence="1">Uncharacterized protein</fullName>
    </submittedName>
</protein>
<sequence length="75" mass="8807">MIIRAAYEYACFFYTDLFNQVKILFRRAYPRRHFREIKTEIHALLQCAAVILSIDEKFALPDDAFLAAQTAHKLV</sequence>
<evidence type="ECO:0000313" key="1">
    <source>
        <dbReference type="EMBL" id="MPN31893.1"/>
    </source>
</evidence>
<organism evidence="1">
    <name type="scientific">bioreactor metagenome</name>
    <dbReference type="NCBI Taxonomy" id="1076179"/>
    <lineage>
        <taxon>unclassified sequences</taxon>
        <taxon>metagenomes</taxon>
        <taxon>ecological metagenomes</taxon>
    </lineage>
</organism>
<reference evidence="1" key="1">
    <citation type="submission" date="2019-08" db="EMBL/GenBank/DDBJ databases">
        <authorList>
            <person name="Kucharzyk K."/>
            <person name="Murdoch R.W."/>
            <person name="Higgins S."/>
            <person name="Loffler F."/>
        </authorList>
    </citation>
    <scope>NUCLEOTIDE SEQUENCE</scope>
</reference>
<gene>
    <name evidence="1" type="ORF">SDC9_179368</name>
</gene>
<proteinExistence type="predicted"/>
<name>A0A645H7X2_9ZZZZ</name>
<dbReference type="AlphaFoldDB" id="A0A645H7X2"/>
<comment type="caution">
    <text evidence="1">The sequence shown here is derived from an EMBL/GenBank/DDBJ whole genome shotgun (WGS) entry which is preliminary data.</text>
</comment>
<dbReference type="EMBL" id="VSSQ01083625">
    <property type="protein sequence ID" value="MPN31893.1"/>
    <property type="molecule type" value="Genomic_DNA"/>
</dbReference>